<dbReference type="Gene3D" id="1.25.40.20">
    <property type="entry name" value="Ankyrin repeat-containing domain"/>
    <property type="match status" value="1"/>
</dbReference>
<evidence type="ECO:0000313" key="4">
    <source>
        <dbReference type="EMBL" id="CAF0903517.1"/>
    </source>
</evidence>
<feature type="repeat" description="ANK" evidence="3">
    <location>
        <begin position="152"/>
        <end position="174"/>
    </location>
</feature>
<dbReference type="PANTHER" id="PTHR24126">
    <property type="entry name" value="ANKYRIN REPEAT, PH AND SEC7 DOMAIN CONTAINING PROTEIN SECG-RELATED"/>
    <property type="match status" value="1"/>
</dbReference>
<dbReference type="InterPro" id="IPR002110">
    <property type="entry name" value="Ankyrin_rpt"/>
</dbReference>
<keyword evidence="5" id="KW-1185">Reference proteome</keyword>
<dbReference type="PROSITE" id="PS50297">
    <property type="entry name" value="ANK_REP_REGION"/>
    <property type="match status" value="2"/>
</dbReference>
<gene>
    <name evidence="4" type="ORF">OXX778_LOCUS11522</name>
</gene>
<reference evidence="4" key="1">
    <citation type="submission" date="2021-02" db="EMBL/GenBank/DDBJ databases">
        <authorList>
            <person name="Nowell W R."/>
        </authorList>
    </citation>
    <scope>NUCLEOTIDE SEQUENCE</scope>
    <source>
        <strain evidence="4">Ploen Becks lab</strain>
    </source>
</reference>
<protein>
    <submittedName>
        <fullName evidence="4">Uncharacterized protein</fullName>
    </submittedName>
</protein>
<organism evidence="4 5">
    <name type="scientific">Brachionus calyciflorus</name>
    <dbReference type="NCBI Taxonomy" id="104777"/>
    <lineage>
        <taxon>Eukaryota</taxon>
        <taxon>Metazoa</taxon>
        <taxon>Spiralia</taxon>
        <taxon>Gnathifera</taxon>
        <taxon>Rotifera</taxon>
        <taxon>Eurotatoria</taxon>
        <taxon>Monogononta</taxon>
        <taxon>Pseudotrocha</taxon>
        <taxon>Ploima</taxon>
        <taxon>Brachionidae</taxon>
        <taxon>Brachionus</taxon>
    </lineage>
</organism>
<dbReference type="Proteomes" id="UP000663879">
    <property type="component" value="Unassembled WGS sequence"/>
</dbReference>
<name>A0A813ZV35_9BILA</name>
<accession>A0A813ZV35</accession>
<feature type="repeat" description="ANK" evidence="3">
    <location>
        <begin position="111"/>
        <end position="133"/>
    </location>
</feature>
<dbReference type="SMART" id="SM00248">
    <property type="entry name" value="ANK"/>
    <property type="match status" value="3"/>
</dbReference>
<dbReference type="PROSITE" id="PS50088">
    <property type="entry name" value="ANK_REPEAT"/>
    <property type="match status" value="2"/>
</dbReference>
<keyword evidence="1" id="KW-0677">Repeat</keyword>
<dbReference type="OrthoDB" id="19174at2759"/>
<dbReference type="Pfam" id="PF12796">
    <property type="entry name" value="Ank_2"/>
    <property type="match status" value="1"/>
</dbReference>
<evidence type="ECO:0000256" key="2">
    <source>
        <dbReference type="ARBA" id="ARBA00023043"/>
    </source>
</evidence>
<dbReference type="InterPro" id="IPR036770">
    <property type="entry name" value="Ankyrin_rpt-contain_sf"/>
</dbReference>
<comment type="caution">
    <text evidence="4">The sequence shown here is derived from an EMBL/GenBank/DDBJ whole genome shotgun (WGS) entry which is preliminary data.</text>
</comment>
<keyword evidence="2 3" id="KW-0040">ANK repeat</keyword>
<proteinExistence type="predicted"/>
<evidence type="ECO:0000256" key="1">
    <source>
        <dbReference type="ARBA" id="ARBA00022737"/>
    </source>
</evidence>
<sequence>MSKKFDNLEKEIEKEELIENDIPVAESEIFTPETMQMIKEAKEKDQSAFQSYWEYDENDIDVWSKKQIDDDPCKQFVTYAENGHLSEMKILVKNMNAPEQISKCLSFKDSDGYTALHRAAYSNCLETVKYLLNLEIEKKFSMINQLEARTEMGWTPLHSAVYWNSYKVVEYLLKYSNADCNLKSNSGQTCLHLAAQQSKTKESLLLILTNPFVNFRLKNDQKESAYDIAIRSSKFNALFEITLPHLNEL</sequence>
<dbReference type="EMBL" id="CAJNOC010001962">
    <property type="protein sequence ID" value="CAF0903517.1"/>
    <property type="molecule type" value="Genomic_DNA"/>
</dbReference>
<evidence type="ECO:0000256" key="3">
    <source>
        <dbReference type="PROSITE-ProRule" id="PRU00023"/>
    </source>
</evidence>
<dbReference type="SUPFAM" id="SSF48403">
    <property type="entry name" value="Ankyrin repeat"/>
    <property type="match status" value="1"/>
</dbReference>
<evidence type="ECO:0000313" key="5">
    <source>
        <dbReference type="Proteomes" id="UP000663879"/>
    </source>
</evidence>
<dbReference type="AlphaFoldDB" id="A0A813ZV35"/>